<name>A0A7W8I1C9_9CAUL</name>
<dbReference type="PANTHER" id="PTHR43547:SF2">
    <property type="entry name" value="HYBRID SIGNAL TRANSDUCTION HISTIDINE KINASE C"/>
    <property type="match status" value="1"/>
</dbReference>
<dbReference type="SUPFAM" id="SSF55874">
    <property type="entry name" value="ATPase domain of HSP90 chaperone/DNA topoisomerase II/histidine kinase"/>
    <property type="match status" value="1"/>
</dbReference>
<dbReference type="CDD" id="cd00082">
    <property type="entry name" value="HisKA"/>
    <property type="match status" value="1"/>
</dbReference>
<dbReference type="SUPFAM" id="SSF47384">
    <property type="entry name" value="Homodimeric domain of signal transducing histidine kinase"/>
    <property type="match status" value="1"/>
</dbReference>
<dbReference type="InterPro" id="IPR011006">
    <property type="entry name" value="CheY-like_superfamily"/>
</dbReference>
<keyword evidence="3 4" id="KW-0597">Phosphoprotein</keyword>
<dbReference type="Gene3D" id="3.30.565.10">
    <property type="entry name" value="Histidine kinase-like ATPase, C-terminal domain"/>
    <property type="match status" value="1"/>
</dbReference>
<feature type="domain" description="Response regulatory" evidence="7">
    <location>
        <begin position="517"/>
        <end position="634"/>
    </location>
</feature>
<feature type="transmembrane region" description="Helical" evidence="5">
    <location>
        <begin position="56"/>
        <end position="78"/>
    </location>
</feature>
<gene>
    <name evidence="8" type="ORF">HNQ67_002450</name>
</gene>
<feature type="modified residue" description="4-aspartylphosphate" evidence="4">
    <location>
        <position position="566"/>
    </location>
</feature>
<comment type="catalytic activity">
    <reaction evidence="1">
        <text>ATP + protein L-histidine = ADP + protein N-phospho-L-histidine.</text>
        <dbReference type="EC" id="2.7.13.3"/>
    </reaction>
</comment>
<dbReference type="SUPFAM" id="SSF52172">
    <property type="entry name" value="CheY-like"/>
    <property type="match status" value="2"/>
</dbReference>
<evidence type="ECO:0000256" key="3">
    <source>
        <dbReference type="ARBA" id="ARBA00022553"/>
    </source>
</evidence>
<keyword evidence="5" id="KW-0812">Transmembrane</keyword>
<dbReference type="Pfam" id="PF00512">
    <property type="entry name" value="HisKA"/>
    <property type="match status" value="1"/>
</dbReference>
<proteinExistence type="predicted"/>
<protein>
    <recommendedName>
        <fullName evidence="2">histidine kinase</fullName>
        <ecNumber evidence="2">2.7.13.3</ecNumber>
    </recommendedName>
</protein>
<sequence>MPGSRAADIPADLQTFRAPVAIFVGLWSAGILTVLGTAAIAVFAAFNRDGLGGADILLAIGAWVLLTIIASGSLAWVLSAGLAAPANTLLALRRIDGEIAPVRRHTLLQSCRDLHEQLIRAAHEKNGQISELARARDNARVDGEALNAFFAGMSHELRTPLNAIMGYATLLSEDAGDAGRDDQVKDLDRILQSSRHLLRLINDILDLTRLDAGEVTVDRSVVDVCATVNLVVAGMTEKADRSGIQITSDIAPNAKVMLGDAARLRQCLTTIISNLLEVHSDRTLRLEVRLVGQAESRIEFRLPDVTGKLSEAVASAAAVDQEYAHGTPPAPLGAALAMTVVRRKAVLMGGALHTERTAEGDAIVLAIPMNAVGGEVEPIPTAAPPVAAPADPDRRGKTVLVIDDDESTIDLLDRWLTRQGYRVIAAPNGPAGLELARTHGPDFIVLDIIMPGQSGYEVLAEIKADATLRNSAVILVSSDDNRRLGLEAGAAEVLVKPLSRKGLNRVLDALGQQARGDILVVDDDEDVREIVERYARQAGFSVRLASNGEEGMALARDLTPGAIILDLCMPESDGFGMIDDLAKDPSLRDVPVMVLSQMDISVAEHARIRHAGHVFHPKWNSSPSQIVENIKSMVAR</sequence>
<dbReference type="Proteomes" id="UP000566663">
    <property type="component" value="Unassembled WGS sequence"/>
</dbReference>
<evidence type="ECO:0000313" key="9">
    <source>
        <dbReference type="Proteomes" id="UP000566663"/>
    </source>
</evidence>
<keyword evidence="9" id="KW-1185">Reference proteome</keyword>
<dbReference type="Gene3D" id="1.10.287.130">
    <property type="match status" value="1"/>
</dbReference>
<dbReference type="EMBL" id="JACHFZ010000005">
    <property type="protein sequence ID" value="MBB5292913.1"/>
    <property type="molecule type" value="Genomic_DNA"/>
</dbReference>
<dbReference type="PROSITE" id="PS50109">
    <property type="entry name" value="HIS_KIN"/>
    <property type="match status" value="1"/>
</dbReference>
<dbReference type="InterPro" id="IPR001789">
    <property type="entry name" value="Sig_transdc_resp-reg_receiver"/>
</dbReference>
<dbReference type="Pfam" id="PF00072">
    <property type="entry name" value="Response_reg"/>
    <property type="match status" value="2"/>
</dbReference>
<evidence type="ECO:0000313" key="8">
    <source>
        <dbReference type="EMBL" id="MBB5292913.1"/>
    </source>
</evidence>
<dbReference type="PANTHER" id="PTHR43547">
    <property type="entry name" value="TWO-COMPONENT HISTIDINE KINASE"/>
    <property type="match status" value="1"/>
</dbReference>
<evidence type="ECO:0000256" key="4">
    <source>
        <dbReference type="PROSITE-ProRule" id="PRU00169"/>
    </source>
</evidence>
<dbReference type="AlphaFoldDB" id="A0A7W8I1C9"/>
<dbReference type="GO" id="GO:0003677">
    <property type="term" value="F:DNA binding"/>
    <property type="evidence" value="ECO:0007669"/>
    <property type="project" value="UniProtKB-KW"/>
</dbReference>
<dbReference type="Gene3D" id="3.40.50.2300">
    <property type="match status" value="2"/>
</dbReference>
<dbReference type="SMART" id="SM00388">
    <property type="entry name" value="HisKA"/>
    <property type="match status" value="1"/>
</dbReference>
<evidence type="ECO:0000259" key="6">
    <source>
        <dbReference type="PROSITE" id="PS50109"/>
    </source>
</evidence>
<evidence type="ECO:0000256" key="5">
    <source>
        <dbReference type="SAM" id="Phobius"/>
    </source>
</evidence>
<dbReference type="InterPro" id="IPR005467">
    <property type="entry name" value="His_kinase_dom"/>
</dbReference>
<evidence type="ECO:0000259" key="7">
    <source>
        <dbReference type="PROSITE" id="PS50110"/>
    </source>
</evidence>
<evidence type="ECO:0000256" key="2">
    <source>
        <dbReference type="ARBA" id="ARBA00012438"/>
    </source>
</evidence>
<dbReference type="PROSITE" id="PS50110">
    <property type="entry name" value="RESPONSE_REGULATORY"/>
    <property type="match status" value="2"/>
</dbReference>
<keyword evidence="5" id="KW-1133">Transmembrane helix</keyword>
<dbReference type="InterPro" id="IPR036890">
    <property type="entry name" value="HATPase_C_sf"/>
</dbReference>
<dbReference type="GO" id="GO:0000155">
    <property type="term" value="F:phosphorelay sensor kinase activity"/>
    <property type="evidence" value="ECO:0007669"/>
    <property type="project" value="InterPro"/>
</dbReference>
<feature type="domain" description="Histidine kinase" evidence="6">
    <location>
        <begin position="152"/>
        <end position="371"/>
    </location>
</feature>
<feature type="modified residue" description="4-aspartylphosphate" evidence="4">
    <location>
        <position position="447"/>
    </location>
</feature>
<organism evidence="8 9">
    <name type="scientific">Brevundimonas basaltis</name>
    <dbReference type="NCBI Taxonomy" id="472166"/>
    <lineage>
        <taxon>Bacteria</taxon>
        <taxon>Pseudomonadati</taxon>
        <taxon>Pseudomonadota</taxon>
        <taxon>Alphaproteobacteria</taxon>
        <taxon>Caulobacterales</taxon>
        <taxon>Caulobacteraceae</taxon>
        <taxon>Brevundimonas</taxon>
    </lineage>
</organism>
<evidence type="ECO:0000256" key="1">
    <source>
        <dbReference type="ARBA" id="ARBA00000085"/>
    </source>
</evidence>
<keyword evidence="8" id="KW-0808">Transferase</keyword>
<reference evidence="8 9" key="1">
    <citation type="submission" date="2020-08" db="EMBL/GenBank/DDBJ databases">
        <title>Genomic Encyclopedia of Type Strains, Phase IV (KMG-IV): sequencing the most valuable type-strain genomes for metagenomic binning, comparative biology and taxonomic classification.</title>
        <authorList>
            <person name="Goeker M."/>
        </authorList>
    </citation>
    <scope>NUCLEOTIDE SEQUENCE [LARGE SCALE GENOMIC DNA]</scope>
    <source>
        <strain evidence="8 9">DSM 25335</strain>
    </source>
</reference>
<feature type="domain" description="Response regulatory" evidence="7">
    <location>
        <begin position="398"/>
        <end position="511"/>
    </location>
</feature>
<keyword evidence="8" id="KW-0238">DNA-binding</keyword>
<dbReference type="SMART" id="SM00448">
    <property type="entry name" value="REC"/>
    <property type="match status" value="2"/>
</dbReference>
<dbReference type="InterPro" id="IPR036097">
    <property type="entry name" value="HisK_dim/P_sf"/>
</dbReference>
<accession>A0A7W8I1C9</accession>
<comment type="caution">
    <text evidence="8">The sequence shown here is derived from an EMBL/GenBank/DDBJ whole genome shotgun (WGS) entry which is preliminary data.</text>
</comment>
<dbReference type="RefSeq" id="WP_183255802.1">
    <property type="nucleotide sequence ID" value="NZ_BAAAFF010000001.1"/>
</dbReference>
<dbReference type="EC" id="2.7.13.3" evidence="2"/>
<feature type="transmembrane region" description="Helical" evidence="5">
    <location>
        <begin position="20"/>
        <end position="44"/>
    </location>
</feature>
<dbReference type="InterPro" id="IPR003661">
    <property type="entry name" value="HisK_dim/P_dom"/>
</dbReference>
<keyword evidence="5" id="KW-0472">Membrane</keyword>
<keyword evidence="8" id="KW-0418">Kinase</keyword>